<keyword evidence="5" id="KW-0067">ATP-binding</keyword>
<dbReference type="GO" id="GO:0016301">
    <property type="term" value="F:kinase activity"/>
    <property type="evidence" value="ECO:0007669"/>
    <property type="project" value="UniProtKB-KW"/>
</dbReference>
<evidence type="ECO:0000313" key="7">
    <source>
        <dbReference type="EMBL" id="AZR74759.1"/>
    </source>
</evidence>
<reference evidence="7 8" key="1">
    <citation type="submission" date="2016-07" db="EMBL/GenBank/DDBJ databases">
        <title>Genome and transcriptome analysis of iron-reducing fermentative bacteria Anoxybacter fermentans.</title>
        <authorList>
            <person name="Zeng X."/>
            <person name="Shao Z."/>
        </authorList>
    </citation>
    <scope>NUCLEOTIDE SEQUENCE [LARGE SCALE GENOMIC DNA]</scope>
    <source>
        <strain evidence="7 8">DY22613</strain>
    </source>
</reference>
<comment type="similarity">
    <text evidence="1">Belongs to the carbohydrate kinase PfkB family.</text>
</comment>
<protein>
    <submittedName>
        <fullName evidence="7">2-dehydro-3-deoxygluconokinase</fullName>
    </submittedName>
</protein>
<dbReference type="PANTHER" id="PTHR43085">
    <property type="entry name" value="HEXOKINASE FAMILY MEMBER"/>
    <property type="match status" value="1"/>
</dbReference>
<keyword evidence="3" id="KW-0547">Nucleotide-binding</keyword>
<dbReference type="InterPro" id="IPR029056">
    <property type="entry name" value="Ribokinase-like"/>
</dbReference>
<dbReference type="GO" id="GO:0005524">
    <property type="term" value="F:ATP binding"/>
    <property type="evidence" value="ECO:0007669"/>
    <property type="project" value="UniProtKB-KW"/>
</dbReference>
<dbReference type="Proteomes" id="UP000267250">
    <property type="component" value="Chromosome"/>
</dbReference>
<dbReference type="SUPFAM" id="SSF53613">
    <property type="entry name" value="Ribokinase-like"/>
    <property type="match status" value="1"/>
</dbReference>
<evidence type="ECO:0000256" key="4">
    <source>
        <dbReference type="ARBA" id="ARBA00022777"/>
    </source>
</evidence>
<accession>A0A3S9T2I3</accession>
<dbReference type="Gene3D" id="3.40.1190.20">
    <property type="match status" value="1"/>
</dbReference>
<keyword evidence="8" id="KW-1185">Reference proteome</keyword>
<keyword evidence="2" id="KW-0808">Transferase</keyword>
<dbReference type="EMBL" id="CP016379">
    <property type="protein sequence ID" value="AZR74759.1"/>
    <property type="molecule type" value="Genomic_DNA"/>
</dbReference>
<dbReference type="AlphaFoldDB" id="A0A3S9T2I3"/>
<evidence type="ECO:0000256" key="2">
    <source>
        <dbReference type="ARBA" id="ARBA00022679"/>
    </source>
</evidence>
<gene>
    <name evidence="7" type="ORF">BBF96_00250</name>
</gene>
<evidence type="ECO:0000256" key="5">
    <source>
        <dbReference type="ARBA" id="ARBA00022840"/>
    </source>
</evidence>
<evidence type="ECO:0000259" key="6">
    <source>
        <dbReference type="Pfam" id="PF00294"/>
    </source>
</evidence>
<dbReference type="CDD" id="cd01166">
    <property type="entry name" value="KdgK"/>
    <property type="match status" value="1"/>
</dbReference>
<dbReference type="InterPro" id="IPR050306">
    <property type="entry name" value="PfkB_Carbo_kinase"/>
</dbReference>
<dbReference type="PANTHER" id="PTHR43085:SF1">
    <property type="entry name" value="PSEUDOURIDINE KINASE-RELATED"/>
    <property type="match status" value="1"/>
</dbReference>
<evidence type="ECO:0000313" key="8">
    <source>
        <dbReference type="Proteomes" id="UP000267250"/>
    </source>
</evidence>
<dbReference type="Pfam" id="PF00294">
    <property type="entry name" value="PfkB"/>
    <property type="match status" value="1"/>
</dbReference>
<sequence length="306" mass="33893">MVMMNPQESGSLKYVNQFTKQLGGAESNFAIGLARLGIKVGWISRLGNDSFGDYIEAFIRGEGVDVSRVKRDDKHPTGLMIKERRGLGESKVYYYRHNSAASHMEPDDLDEEYISQAKYLHLTGITPALSDSCREVVYKAIEIAHKYGLKVTFDPNLRLKLWSKEEMRRVILDICSKVDIVLPGLSEGKILLEMEKPEEIIDGFLKLGPKIVVLKVGEKGAIVATKEDKHYVPGYTLKRVIDPIGAGDGFAAGFVAGQIKGYDLIESVKLANAVGAFAVTVKGDVEGLPTWDELQVFLGNKEDIER</sequence>
<organism evidence="7 8">
    <name type="scientific">Anoxybacter fermentans</name>
    <dbReference type="NCBI Taxonomy" id="1323375"/>
    <lineage>
        <taxon>Bacteria</taxon>
        <taxon>Bacillati</taxon>
        <taxon>Bacillota</taxon>
        <taxon>Clostridia</taxon>
        <taxon>Halanaerobiales</taxon>
        <taxon>Anoxybacter</taxon>
    </lineage>
</organism>
<evidence type="ECO:0000256" key="1">
    <source>
        <dbReference type="ARBA" id="ARBA00010688"/>
    </source>
</evidence>
<dbReference type="InterPro" id="IPR002173">
    <property type="entry name" value="Carboh/pur_kinase_PfkB_CS"/>
</dbReference>
<keyword evidence="4 7" id="KW-0418">Kinase</keyword>
<name>A0A3S9T2I3_9FIRM</name>
<dbReference type="KEGG" id="aft:BBF96_00250"/>
<proteinExistence type="inferred from homology"/>
<dbReference type="PROSITE" id="PS00584">
    <property type="entry name" value="PFKB_KINASES_2"/>
    <property type="match status" value="1"/>
</dbReference>
<evidence type="ECO:0000256" key="3">
    <source>
        <dbReference type="ARBA" id="ARBA00022741"/>
    </source>
</evidence>
<dbReference type="InterPro" id="IPR011611">
    <property type="entry name" value="PfkB_dom"/>
</dbReference>
<feature type="domain" description="Carbohydrate kinase PfkB" evidence="6">
    <location>
        <begin position="9"/>
        <end position="290"/>
    </location>
</feature>